<evidence type="ECO:0000256" key="8">
    <source>
        <dbReference type="SAM" id="Phobius"/>
    </source>
</evidence>
<dbReference type="InterPro" id="IPR016186">
    <property type="entry name" value="C-type_lectin-like/link_sf"/>
</dbReference>
<keyword evidence="6 8" id="KW-0472">Membrane</keyword>
<dbReference type="GO" id="GO:1990430">
    <property type="term" value="F:extracellular matrix protein binding"/>
    <property type="evidence" value="ECO:0007669"/>
    <property type="project" value="Ensembl"/>
</dbReference>
<feature type="transmembrane region" description="Helical" evidence="8">
    <location>
        <begin position="336"/>
        <end position="359"/>
    </location>
</feature>
<evidence type="ECO:0000313" key="11">
    <source>
        <dbReference type="Ensembl" id="ENSABRP00000014583.1"/>
    </source>
</evidence>
<evidence type="ECO:0000256" key="6">
    <source>
        <dbReference type="ARBA" id="ARBA00023136"/>
    </source>
</evidence>
<organism evidence="11 12">
    <name type="scientific">Anser brachyrhynchus</name>
    <name type="common">Pink-footed goose</name>
    <dbReference type="NCBI Taxonomy" id="132585"/>
    <lineage>
        <taxon>Eukaryota</taxon>
        <taxon>Metazoa</taxon>
        <taxon>Chordata</taxon>
        <taxon>Craniata</taxon>
        <taxon>Vertebrata</taxon>
        <taxon>Euteleostomi</taxon>
        <taxon>Archelosauria</taxon>
        <taxon>Archosauria</taxon>
        <taxon>Dinosauria</taxon>
        <taxon>Saurischia</taxon>
        <taxon>Theropoda</taxon>
        <taxon>Coelurosauria</taxon>
        <taxon>Aves</taxon>
        <taxon>Neognathae</taxon>
        <taxon>Galloanserae</taxon>
        <taxon>Anseriformes</taxon>
        <taxon>Anatidae</taxon>
        <taxon>Anserinae</taxon>
        <taxon>Anser</taxon>
    </lineage>
</organism>
<evidence type="ECO:0000256" key="3">
    <source>
        <dbReference type="ARBA" id="ARBA00022729"/>
    </source>
</evidence>
<feature type="chain" id="PRO_5034459311" evidence="9">
    <location>
        <begin position="21"/>
        <end position="470"/>
    </location>
</feature>
<dbReference type="GO" id="GO:0030246">
    <property type="term" value="F:carbohydrate binding"/>
    <property type="evidence" value="ECO:0007669"/>
    <property type="project" value="UniProtKB-KW"/>
</dbReference>
<sequence length="470" mass="47835">MRRAGPCCLLLAAACALGRPEPPAAVRCQAAGACFSAHLANASYGEAQSACGRRRGRLAWVGGEPELRLLLALLPQVAAGPAFFWVGLKRNASACTDVGQPLRGFSWEGSVDGAAPREVPAALGRWVKEPVRSCVSARCAGLRLAAAATADPGWGWQEQNCQRQSQGYACRYEDEGACPDLRPTTALGLDYRLPFAERSAAPGFSPPGTVLSVACPGGEVRLSCQLEPGGFAWKGTDEPVCPCPFGYLRPGTGQCAPAAECRDASGGLACDCAPGGRDGAPCAAPGAAPTAAGGSRLSAPGPGGSPGAPATPPAGREQPAAPPPSSTSSTSSSSNYVFILVTVAVVVLVILIMTVLGVFKLCFNKKPEAGGDKEPAAGGSKAEAGAAETREAAGGEYGRQGPSPDPLLPRSLSLPGGLCHTPPAGPASKITAHRQPQPAAGFPFPQKTSPGALLRAAEKWTLWTAPCLEI</sequence>
<keyword evidence="12" id="KW-1185">Reference proteome</keyword>
<comment type="subcellular location">
    <subcellularLocation>
        <location evidence="1">Membrane</location>
        <topology evidence="1">Single-pass type I membrane protein</topology>
    </subcellularLocation>
</comment>
<dbReference type="GO" id="GO:0036325">
    <property type="term" value="P:vascular endothelial growth factor receptor-3 signaling pathway"/>
    <property type="evidence" value="ECO:0007669"/>
    <property type="project" value="Ensembl"/>
</dbReference>
<evidence type="ECO:0000259" key="10">
    <source>
        <dbReference type="PROSITE" id="PS50041"/>
    </source>
</evidence>
<keyword evidence="5 8" id="KW-1133">Transmembrane helix</keyword>
<name>A0A8B9C4X4_9AVES</name>
<protein>
    <submittedName>
        <fullName evidence="11">C-type lectin domain containing 14A</fullName>
    </submittedName>
</protein>
<reference evidence="11" key="1">
    <citation type="submission" date="2025-08" db="UniProtKB">
        <authorList>
            <consortium name="Ensembl"/>
        </authorList>
    </citation>
    <scope>IDENTIFICATION</scope>
</reference>
<dbReference type="AlphaFoldDB" id="A0A8B9C4X4"/>
<dbReference type="InterPro" id="IPR001304">
    <property type="entry name" value="C-type_lectin-like"/>
</dbReference>
<keyword evidence="3 9" id="KW-0732">Signal</keyword>
<proteinExistence type="predicted"/>
<dbReference type="Gene3D" id="3.10.100.10">
    <property type="entry name" value="Mannose-Binding Protein A, subunit A"/>
    <property type="match status" value="1"/>
</dbReference>
<evidence type="ECO:0000256" key="9">
    <source>
        <dbReference type="SAM" id="SignalP"/>
    </source>
</evidence>
<dbReference type="InterPro" id="IPR051505">
    <property type="entry name" value="C-type_lectin_domain"/>
</dbReference>
<evidence type="ECO:0000256" key="4">
    <source>
        <dbReference type="ARBA" id="ARBA00022734"/>
    </source>
</evidence>
<accession>A0A8B9C4X4</accession>
<dbReference type="PANTHER" id="PTHR14789:SF5">
    <property type="entry name" value="C-TYPE LECTIN DOMAIN FAMILY 14 MEMBER A"/>
    <property type="match status" value="1"/>
</dbReference>
<dbReference type="Ensembl" id="ENSABRT00000020830.1">
    <property type="protein sequence ID" value="ENSABRP00000014583.1"/>
    <property type="gene ID" value="ENSABRG00000012877.1"/>
</dbReference>
<dbReference type="SUPFAM" id="SSF56436">
    <property type="entry name" value="C-type lectin-like"/>
    <property type="match status" value="1"/>
</dbReference>
<dbReference type="PROSITE" id="PS50041">
    <property type="entry name" value="C_TYPE_LECTIN_2"/>
    <property type="match status" value="1"/>
</dbReference>
<dbReference type="GO" id="GO:0050840">
    <property type="term" value="F:extracellular matrix binding"/>
    <property type="evidence" value="ECO:0007669"/>
    <property type="project" value="TreeGrafter"/>
</dbReference>
<dbReference type="GeneTree" id="ENSGT00930000151088"/>
<keyword evidence="2 8" id="KW-0812">Transmembrane</keyword>
<dbReference type="PROSITE" id="PS51257">
    <property type="entry name" value="PROKAR_LIPOPROTEIN"/>
    <property type="match status" value="1"/>
</dbReference>
<dbReference type="Proteomes" id="UP000694426">
    <property type="component" value="Unplaced"/>
</dbReference>
<evidence type="ECO:0000256" key="5">
    <source>
        <dbReference type="ARBA" id="ARBA00022989"/>
    </source>
</evidence>
<feature type="compositionally biased region" description="Low complexity" evidence="7">
    <location>
        <begin position="283"/>
        <end position="300"/>
    </location>
</feature>
<dbReference type="GO" id="GO:0009897">
    <property type="term" value="C:external side of plasma membrane"/>
    <property type="evidence" value="ECO:0007669"/>
    <property type="project" value="Ensembl"/>
</dbReference>
<feature type="domain" description="C-type lectin" evidence="10">
    <location>
        <begin position="30"/>
        <end position="164"/>
    </location>
</feature>
<feature type="region of interest" description="Disordered" evidence="7">
    <location>
        <begin position="369"/>
        <end position="446"/>
    </location>
</feature>
<dbReference type="InterPro" id="IPR016187">
    <property type="entry name" value="CTDL_fold"/>
</dbReference>
<feature type="region of interest" description="Disordered" evidence="7">
    <location>
        <begin position="283"/>
        <end position="332"/>
    </location>
</feature>
<gene>
    <name evidence="11" type="primary">CLEC14A</name>
</gene>
<dbReference type="GO" id="GO:0031012">
    <property type="term" value="C:extracellular matrix"/>
    <property type="evidence" value="ECO:0007669"/>
    <property type="project" value="TreeGrafter"/>
</dbReference>
<feature type="compositionally biased region" description="Low complexity" evidence="7">
    <location>
        <begin position="408"/>
        <end position="418"/>
    </location>
</feature>
<feature type="signal peptide" evidence="9">
    <location>
        <begin position="1"/>
        <end position="20"/>
    </location>
</feature>
<dbReference type="GO" id="GO:0002042">
    <property type="term" value="P:cell migration involved in sprouting angiogenesis"/>
    <property type="evidence" value="ECO:0007669"/>
    <property type="project" value="Ensembl"/>
</dbReference>
<feature type="compositionally biased region" description="Low complexity" evidence="7">
    <location>
        <begin position="435"/>
        <end position="446"/>
    </location>
</feature>
<dbReference type="GO" id="GO:0036324">
    <property type="term" value="P:vascular endothelial growth factor receptor-2 signaling pathway"/>
    <property type="evidence" value="ECO:0007669"/>
    <property type="project" value="Ensembl"/>
</dbReference>
<reference evidence="11" key="2">
    <citation type="submission" date="2025-09" db="UniProtKB">
        <authorList>
            <consortium name="Ensembl"/>
        </authorList>
    </citation>
    <scope>IDENTIFICATION</scope>
</reference>
<evidence type="ECO:0000256" key="1">
    <source>
        <dbReference type="ARBA" id="ARBA00004479"/>
    </source>
</evidence>
<evidence type="ECO:0000313" key="12">
    <source>
        <dbReference type="Proteomes" id="UP000694426"/>
    </source>
</evidence>
<dbReference type="GO" id="GO:0001946">
    <property type="term" value="P:lymphangiogenesis"/>
    <property type="evidence" value="ECO:0007669"/>
    <property type="project" value="Ensembl"/>
</dbReference>
<feature type="compositionally biased region" description="Low complexity" evidence="7">
    <location>
        <begin position="376"/>
        <end position="387"/>
    </location>
</feature>
<dbReference type="PANTHER" id="PTHR14789">
    <property type="entry name" value="CHONDROLECTIN VARIANT CHODLFDELTAE"/>
    <property type="match status" value="1"/>
</dbReference>
<evidence type="ECO:0000256" key="7">
    <source>
        <dbReference type="SAM" id="MobiDB-lite"/>
    </source>
</evidence>
<keyword evidence="4" id="KW-0430">Lectin</keyword>
<evidence type="ECO:0000256" key="2">
    <source>
        <dbReference type="ARBA" id="ARBA00022692"/>
    </source>
</evidence>